<dbReference type="InterPro" id="IPR051692">
    <property type="entry name" value="OMP-like"/>
</dbReference>
<comment type="caution">
    <text evidence="7">The sequence shown here is derived from an EMBL/GenBank/DDBJ whole genome shotgun (WGS) entry which is preliminary data.</text>
</comment>
<dbReference type="AlphaFoldDB" id="A0A840C7N9"/>
<name>A0A840C7N9_9RHOB</name>
<gene>
    <name evidence="7" type="ORF">GGR17_001770</name>
</gene>
<evidence type="ECO:0000313" key="7">
    <source>
        <dbReference type="EMBL" id="MBB4021961.1"/>
    </source>
</evidence>
<reference evidence="7" key="1">
    <citation type="submission" date="2020-08" db="EMBL/GenBank/DDBJ databases">
        <title>Genomic Encyclopedia of Type Strains, Phase IV (KMG-IV): sequencing the most valuable type-strain genomes for metagenomic binning, comparative biology and taxonomic classification.</title>
        <authorList>
            <person name="Goeker M."/>
        </authorList>
    </citation>
    <scope>NUCLEOTIDE SEQUENCE [LARGE SCALE GENOMIC DNA]</scope>
    <source>
        <strain evidence="7">DSM 105040</strain>
    </source>
</reference>
<dbReference type="PANTHER" id="PTHR34001">
    <property type="entry name" value="BLL7405 PROTEIN"/>
    <property type="match status" value="1"/>
</dbReference>
<feature type="domain" description="Outer membrane protein beta-barrel" evidence="6">
    <location>
        <begin position="32"/>
        <end position="195"/>
    </location>
</feature>
<dbReference type="Pfam" id="PF13505">
    <property type="entry name" value="OMP_b-brl"/>
    <property type="match status" value="1"/>
</dbReference>
<sequence>MKTATSLAALALVAAGPALAGNLEPTPVEPVVATPVPVVAVGRDWTGGYAGLQLGYGNLDAGGALGEDGDGAIGGVHAGYDYDFGRYVLGVGVDYEATDISLGGGAGDMDSLARLKLRGGIDLGQTLVYGTGGAAYADAIGNEDTGYFVGIGAERMIRENVSLGGEVLYHDFDDFDDTDVDLEATTVAARLSFKF</sequence>
<dbReference type="RefSeq" id="WP_054538685.1">
    <property type="nucleotide sequence ID" value="NZ_JACIEQ010000002.1"/>
</dbReference>
<dbReference type="GO" id="GO:0016020">
    <property type="term" value="C:membrane"/>
    <property type="evidence" value="ECO:0007669"/>
    <property type="project" value="UniProtKB-SubCell"/>
</dbReference>
<protein>
    <submittedName>
        <fullName evidence="7">Opacity protein-like surface antigen</fullName>
    </submittedName>
</protein>
<keyword evidence="8" id="KW-1185">Reference proteome</keyword>
<dbReference type="SUPFAM" id="SSF56925">
    <property type="entry name" value="OMPA-like"/>
    <property type="match status" value="1"/>
</dbReference>
<organism evidence="7 8">
    <name type="scientific">Actibacterium naphthalenivorans</name>
    <dbReference type="NCBI Taxonomy" id="1614693"/>
    <lineage>
        <taxon>Bacteria</taxon>
        <taxon>Pseudomonadati</taxon>
        <taxon>Pseudomonadota</taxon>
        <taxon>Alphaproteobacteria</taxon>
        <taxon>Rhodobacterales</taxon>
        <taxon>Roseobacteraceae</taxon>
        <taxon>Actibacterium</taxon>
    </lineage>
</organism>
<evidence type="ECO:0000256" key="5">
    <source>
        <dbReference type="SAM" id="SignalP"/>
    </source>
</evidence>
<accession>A0A840C7N9</accession>
<evidence type="ECO:0000256" key="4">
    <source>
        <dbReference type="ARBA" id="ARBA00038306"/>
    </source>
</evidence>
<evidence type="ECO:0000259" key="6">
    <source>
        <dbReference type="Pfam" id="PF13505"/>
    </source>
</evidence>
<evidence type="ECO:0000256" key="2">
    <source>
        <dbReference type="ARBA" id="ARBA00022729"/>
    </source>
</evidence>
<comment type="similarity">
    <text evidence="4">Belongs to the Omp25/RopB family.</text>
</comment>
<keyword evidence="3" id="KW-0472">Membrane</keyword>
<dbReference type="InterPro" id="IPR027385">
    <property type="entry name" value="Beta-barrel_OMP"/>
</dbReference>
<proteinExistence type="inferred from homology"/>
<evidence type="ECO:0000313" key="8">
    <source>
        <dbReference type="Proteomes" id="UP000585681"/>
    </source>
</evidence>
<keyword evidence="2 5" id="KW-0732">Signal</keyword>
<dbReference type="PANTHER" id="PTHR34001:SF3">
    <property type="entry name" value="BLL7405 PROTEIN"/>
    <property type="match status" value="1"/>
</dbReference>
<dbReference type="InterPro" id="IPR011250">
    <property type="entry name" value="OMP/PagP_B-barrel"/>
</dbReference>
<dbReference type="Gene3D" id="2.40.160.20">
    <property type="match status" value="1"/>
</dbReference>
<feature type="chain" id="PRO_5032703057" evidence="5">
    <location>
        <begin position="21"/>
        <end position="195"/>
    </location>
</feature>
<dbReference type="EMBL" id="JACIEQ010000002">
    <property type="protein sequence ID" value="MBB4021961.1"/>
    <property type="molecule type" value="Genomic_DNA"/>
</dbReference>
<feature type="signal peptide" evidence="5">
    <location>
        <begin position="1"/>
        <end position="20"/>
    </location>
</feature>
<dbReference type="Proteomes" id="UP000585681">
    <property type="component" value="Unassembled WGS sequence"/>
</dbReference>
<evidence type="ECO:0000256" key="1">
    <source>
        <dbReference type="ARBA" id="ARBA00004370"/>
    </source>
</evidence>
<evidence type="ECO:0000256" key="3">
    <source>
        <dbReference type="ARBA" id="ARBA00023136"/>
    </source>
</evidence>
<comment type="subcellular location">
    <subcellularLocation>
        <location evidence="1">Membrane</location>
    </subcellularLocation>
</comment>